<dbReference type="PANTHER" id="PTHR24252">
    <property type="entry name" value="ACROSIN-RELATED"/>
    <property type="match status" value="1"/>
</dbReference>
<dbReference type="PRINTS" id="PR00722">
    <property type="entry name" value="CHYMOTRYPSIN"/>
</dbReference>
<dbReference type="InterPro" id="IPR033116">
    <property type="entry name" value="TRYPSIN_SER"/>
</dbReference>
<evidence type="ECO:0000256" key="4">
    <source>
        <dbReference type="ARBA" id="ARBA00023157"/>
    </source>
</evidence>
<dbReference type="Pfam" id="PF00089">
    <property type="entry name" value="Trypsin"/>
    <property type="match status" value="1"/>
</dbReference>
<keyword evidence="4" id="KW-1015">Disulfide bond</keyword>
<feature type="domain" description="Peptidase S1" evidence="7">
    <location>
        <begin position="59"/>
        <end position="297"/>
    </location>
</feature>
<evidence type="ECO:0000256" key="6">
    <source>
        <dbReference type="SAM" id="SignalP"/>
    </source>
</evidence>
<dbReference type="InterPro" id="IPR009003">
    <property type="entry name" value="Peptidase_S1_PA"/>
</dbReference>
<accession>A0A834MFW0</accession>
<evidence type="ECO:0000313" key="8">
    <source>
        <dbReference type="EMBL" id="KAF7278355.1"/>
    </source>
</evidence>
<dbReference type="OrthoDB" id="5979691at2759"/>
<dbReference type="GO" id="GO:0004252">
    <property type="term" value="F:serine-type endopeptidase activity"/>
    <property type="evidence" value="ECO:0007669"/>
    <property type="project" value="InterPro"/>
</dbReference>
<proteinExistence type="predicted"/>
<comment type="caution">
    <text evidence="8">The sequence shown here is derived from an EMBL/GenBank/DDBJ whole genome shotgun (WGS) entry which is preliminary data.</text>
</comment>
<evidence type="ECO:0000313" key="9">
    <source>
        <dbReference type="Proteomes" id="UP000625711"/>
    </source>
</evidence>
<evidence type="ECO:0000256" key="1">
    <source>
        <dbReference type="ARBA" id="ARBA00022670"/>
    </source>
</evidence>
<dbReference type="InterPro" id="IPR018114">
    <property type="entry name" value="TRYPSIN_HIS"/>
</dbReference>
<dbReference type="InterPro" id="IPR001254">
    <property type="entry name" value="Trypsin_dom"/>
</dbReference>
<dbReference type="InterPro" id="IPR043504">
    <property type="entry name" value="Peptidase_S1_PA_chymotrypsin"/>
</dbReference>
<dbReference type="PROSITE" id="PS00135">
    <property type="entry name" value="TRYPSIN_SER"/>
    <property type="match status" value="1"/>
</dbReference>
<dbReference type="AlphaFoldDB" id="A0A834MFW0"/>
<name>A0A834MFW0_RHYFE</name>
<dbReference type="PROSITE" id="PS00134">
    <property type="entry name" value="TRYPSIN_HIS"/>
    <property type="match status" value="1"/>
</dbReference>
<keyword evidence="3 5" id="KW-0720">Serine protease</keyword>
<reference evidence="8" key="1">
    <citation type="submission" date="2020-08" db="EMBL/GenBank/DDBJ databases">
        <title>Genome sequencing and assembly of the red palm weevil Rhynchophorus ferrugineus.</title>
        <authorList>
            <person name="Dias G.B."/>
            <person name="Bergman C.M."/>
            <person name="Manee M."/>
        </authorList>
    </citation>
    <scope>NUCLEOTIDE SEQUENCE</scope>
    <source>
        <strain evidence="8">AA-2017</strain>
        <tissue evidence="8">Whole larva</tissue>
    </source>
</reference>
<keyword evidence="2 5" id="KW-0378">Hydrolase</keyword>
<sequence length="305" mass="33427">MGTLVLKSVVFLVSILTIFEVPQFGCAKIAKSGYPKFPIPDHGCGRRAVLWHPAREPRIIGGEEPPYGAVPWQVSLEHRGKHRCGGVVISRRLVLTAAHCYTDNMIVIAGAHEHRDASSFGSPHYRQVVKVQQGFIHPDFRKLGPYSHDIAVLILPEPGLRLNNNVKPACLTQETPPAGTWCEISGWGSQDARNPDKLSNVLKSAAVPIISLDTCRKDDVYGGRYQPILDSMLCAGHLKGGIDACGGDSGSPLICQNHGRYEVIGLVSWGDGCARKDKPGVYTNVPTFLTWIREIALQNNIFYEI</sequence>
<dbReference type="FunFam" id="2.40.10.10:FF:000003">
    <property type="entry name" value="Transmembrane serine protease 3"/>
    <property type="match status" value="1"/>
</dbReference>
<keyword evidence="1 5" id="KW-0645">Protease</keyword>
<dbReference type="PROSITE" id="PS50240">
    <property type="entry name" value="TRYPSIN_DOM"/>
    <property type="match status" value="1"/>
</dbReference>
<dbReference type="SMART" id="SM00020">
    <property type="entry name" value="Tryp_SPc"/>
    <property type="match status" value="1"/>
</dbReference>
<keyword evidence="6" id="KW-0732">Signal</keyword>
<evidence type="ECO:0000256" key="5">
    <source>
        <dbReference type="RuleBase" id="RU363034"/>
    </source>
</evidence>
<dbReference type="Gene3D" id="2.40.10.10">
    <property type="entry name" value="Trypsin-like serine proteases"/>
    <property type="match status" value="1"/>
</dbReference>
<dbReference type="EMBL" id="JAACXV010000402">
    <property type="protein sequence ID" value="KAF7278355.1"/>
    <property type="molecule type" value="Genomic_DNA"/>
</dbReference>
<keyword evidence="9" id="KW-1185">Reference proteome</keyword>
<feature type="signal peptide" evidence="6">
    <location>
        <begin position="1"/>
        <end position="27"/>
    </location>
</feature>
<dbReference type="InterPro" id="IPR001314">
    <property type="entry name" value="Peptidase_S1A"/>
</dbReference>
<evidence type="ECO:0000256" key="2">
    <source>
        <dbReference type="ARBA" id="ARBA00022801"/>
    </source>
</evidence>
<evidence type="ECO:0000259" key="7">
    <source>
        <dbReference type="PROSITE" id="PS50240"/>
    </source>
</evidence>
<feature type="chain" id="PRO_5033032784" description="Peptidase S1 domain-containing protein" evidence="6">
    <location>
        <begin position="28"/>
        <end position="305"/>
    </location>
</feature>
<evidence type="ECO:0000256" key="3">
    <source>
        <dbReference type="ARBA" id="ARBA00022825"/>
    </source>
</evidence>
<dbReference type="PANTHER" id="PTHR24252:SF7">
    <property type="entry name" value="HYALIN"/>
    <property type="match status" value="1"/>
</dbReference>
<gene>
    <name evidence="8" type="ORF">GWI33_008488</name>
</gene>
<organism evidence="8 9">
    <name type="scientific">Rhynchophorus ferrugineus</name>
    <name type="common">Red palm weevil</name>
    <name type="synonym">Curculio ferrugineus</name>
    <dbReference type="NCBI Taxonomy" id="354439"/>
    <lineage>
        <taxon>Eukaryota</taxon>
        <taxon>Metazoa</taxon>
        <taxon>Ecdysozoa</taxon>
        <taxon>Arthropoda</taxon>
        <taxon>Hexapoda</taxon>
        <taxon>Insecta</taxon>
        <taxon>Pterygota</taxon>
        <taxon>Neoptera</taxon>
        <taxon>Endopterygota</taxon>
        <taxon>Coleoptera</taxon>
        <taxon>Polyphaga</taxon>
        <taxon>Cucujiformia</taxon>
        <taxon>Curculionidae</taxon>
        <taxon>Dryophthorinae</taxon>
        <taxon>Rhynchophorus</taxon>
    </lineage>
</organism>
<dbReference type="SUPFAM" id="SSF50494">
    <property type="entry name" value="Trypsin-like serine proteases"/>
    <property type="match status" value="1"/>
</dbReference>
<dbReference type="Proteomes" id="UP000625711">
    <property type="component" value="Unassembled WGS sequence"/>
</dbReference>
<dbReference type="CDD" id="cd00190">
    <property type="entry name" value="Tryp_SPc"/>
    <property type="match status" value="1"/>
</dbReference>
<protein>
    <recommendedName>
        <fullName evidence="7">Peptidase S1 domain-containing protein</fullName>
    </recommendedName>
</protein>
<dbReference type="GO" id="GO:0006508">
    <property type="term" value="P:proteolysis"/>
    <property type="evidence" value="ECO:0007669"/>
    <property type="project" value="UniProtKB-KW"/>
</dbReference>